<accession>A0AAP0DS79</accession>
<dbReference type="PANTHER" id="PTHR24414:SF44">
    <property type="entry name" value="F-BOX DOMAIN-CONTAINING PROTEIN"/>
    <property type="match status" value="1"/>
</dbReference>
<dbReference type="Proteomes" id="UP001408789">
    <property type="component" value="Unassembled WGS sequence"/>
</dbReference>
<sequence length="381" mass="42355">MEISIETTSSDEQPPIHGDVLEAILSHVPLIHLIPVSQVSKSWTAGVSSAVRTSTTAKPWLILHTQGYTPPHRTTTHAYDPESNSWIEIRSPSIDYVSSLRSSHSNLLYMISSRNLSFSFDPLHLTWHHAVVPKVNRIDPVVAVVGRRVVVAGGAFDFEEDPLAVEVYDLRSRKWTKSDPMPEFFTGSASATWLSVASDDREYLYVMEKSSGVTYSFDTNNNTWSGPYDLRPDRRVFESVIGFSDGRLIVIGMLGEPEDVNGVKLWEVNSRSFECRKIGEMPADLVESLKSRDSLISSVDVAMAGNVAYICNRYRAEEVMVCEFDEDGGGGGGGGCRWRRVANTVANGGVDKLVFTCSKVGMEELQRATRSRNRKFVVKRP</sequence>
<name>A0AAP0DS79_9ASTR</name>
<dbReference type="EMBL" id="JBCNJP010000007">
    <property type="protein sequence ID" value="KAK9076178.1"/>
    <property type="molecule type" value="Genomic_DNA"/>
</dbReference>
<dbReference type="InterPro" id="IPR015915">
    <property type="entry name" value="Kelch-typ_b-propeller"/>
</dbReference>
<gene>
    <name evidence="1" type="ORF">SSX86_004511</name>
</gene>
<dbReference type="GO" id="GO:0043161">
    <property type="term" value="P:proteasome-mediated ubiquitin-dependent protein catabolic process"/>
    <property type="evidence" value="ECO:0007669"/>
    <property type="project" value="TreeGrafter"/>
</dbReference>
<organism evidence="1 2">
    <name type="scientific">Deinandra increscens subsp. villosa</name>
    <dbReference type="NCBI Taxonomy" id="3103831"/>
    <lineage>
        <taxon>Eukaryota</taxon>
        <taxon>Viridiplantae</taxon>
        <taxon>Streptophyta</taxon>
        <taxon>Embryophyta</taxon>
        <taxon>Tracheophyta</taxon>
        <taxon>Spermatophyta</taxon>
        <taxon>Magnoliopsida</taxon>
        <taxon>eudicotyledons</taxon>
        <taxon>Gunneridae</taxon>
        <taxon>Pentapetalae</taxon>
        <taxon>asterids</taxon>
        <taxon>campanulids</taxon>
        <taxon>Asterales</taxon>
        <taxon>Asteraceae</taxon>
        <taxon>Asteroideae</taxon>
        <taxon>Heliantheae alliance</taxon>
        <taxon>Madieae</taxon>
        <taxon>Madiinae</taxon>
        <taxon>Deinandra</taxon>
    </lineage>
</organism>
<proteinExistence type="predicted"/>
<dbReference type="GO" id="GO:0005634">
    <property type="term" value="C:nucleus"/>
    <property type="evidence" value="ECO:0007669"/>
    <property type="project" value="TreeGrafter"/>
</dbReference>
<evidence type="ECO:0008006" key="3">
    <source>
        <dbReference type="Google" id="ProtNLM"/>
    </source>
</evidence>
<dbReference type="SUPFAM" id="SSF117281">
    <property type="entry name" value="Kelch motif"/>
    <property type="match status" value="1"/>
</dbReference>
<dbReference type="InterPro" id="IPR050354">
    <property type="entry name" value="F-box/kelch-repeat_ARATH"/>
</dbReference>
<keyword evidence="2" id="KW-1185">Reference proteome</keyword>
<protein>
    <recommendedName>
        <fullName evidence="3">F-box domain-containing protein</fullName>
    </recommendedName>
</protein>
<evidence type="ECO:0000313" key="2">
    <source>
        <dbReference type="Proteomes" id="UP001408789"/>
    </source>
</evidence>
<dbReference type="AlphaFoldDB" id="A0AAP0DS79"/>
<dbReference type="GO" id="GO:0005829">
    <property type="term" value="C:cytosol"/>
    <property type="evidence" value="ECO:0007669"/>
    <property type="project" value="TreeGrafter"/>
</dbReference>
<comment type="caution">
    <text evidence="1">The sequence shown here is derived from an EMBL/GenBank/DDBJ whole genome shotgun (WGS) entry which is preliminary data.</text>
</comment>
<evidence type="ECO:0000313" key="1">
    <source>
        <dbReference type="EMBL" id="KAK9076178.1"/>
    </source>
</evidence>
<reference evidence="1 2" key="1">
    <citation type="submission" date="2024-04" db="EMBL/GenBank/DDBJ databases">
        <title>The reference genome of an endangered Asteraceae, Deinandra increscens subsp. villosa, native to the Central Coast of California.</title>
        <authorList>
            <person name="Guilliams M."/>
            <person name="Hasenstab-Lehman K."/>
            <person name="Meyer R."/>
            <person name="Mcevoy S."/>
        </authorList>
    </citation>
    <scope>NUCLEOTIDE SEQUENCE [LARGE SCALE GENOMIC DNA]</scope>
    <source>
        <tissue evidence="1">Leaf</tissue>
    </source>
</reference>
<dbReference type="Gene3D" id="2.120.10.80">
    <property type="entry name" value="Kelch-type beta propeller"/>
    <property type="match status" value="1"/>
</dbReference>
<dbReference type="PANTHER" id="PTHR24414">
    <property type="entry name" value="F-BOX/KELCH-REPEAT PROTEIN SKIP4"/>
    <property type="match status" value="1"/>
</dbReference>